<dbReference type="AlphaFoldDB" id="A0A4Z0YGC6"/>
<name>A0A4Z0YGC6_9PEZI</name>
<feature type="region of interest" description="Disordered" evidence="1">
    <location>
        <begin position="275"/>
        <end position="307"/>
    </location>
</feature>
<dbReference type="OrthoDB" id="5374757at2759"/>
<evidence type="ECO:0000256" key="1">
    <source>
        <dbReference type="SAM" id="MobiDB-lite"/>
    </source>
</evidence>
<reference evidence="2 3" key="1">
    <citation type="submission" date="2019-03" db="EMBL/GenBank/DDBJ databases">
        <title>Draft genome sequence of Xylaria hypoxylon DSM 108379, a ubiquitous saprotrophic-parasitic fungi on hardwood.</title>
        <authorList>
            <person name="Buettner E."/>
            <person name="Leonhardt S."/>
            <person name="Gebauer A.M."/>
            <person name="Liers C."/>
            <person name="Hofrichter M."/>
            <person name="Kellner H."/>
        </authorList>
    </citation>
    <scope>NUCLEOTIDE SEQUENCE [LARGE SCALE GENOMIC DNA]</scope>
    <source>
        <strain evidence="2 3">DSM 108379</strain>
    </source>
</reference>
<protein>
    <submittedName>
        <fullName evidence="2">Uncharacterized protein</fullName>
    </submittedName>
</protein>
<dbReference type="Proteomes" id="UP000297716">
    <property type="component" value="Unassembled WGS sequence"/>
</dbReference>
<gene>
    <name evidence="2" type="ORF">E0Z10_g6341</name>
</gene>
<evidence type="ECO:0000313" key="2">
    <source>
        <dbReference type="EMBL" id="TGJ82427.1"/>
    </source>
</evidence>
<evidence type="ECO:0000313" key="3">
    <source>
        <dbReference type="Proteomes" id="UP000297716"/>
    </source>
</evidence>
<comment type="caution">
    <text evidence="2">The sequence shown here is derived from an EMBL/GenBank/DDBJ whole genome shotgun (WGS) entry which is preliminary data.</text>
</comment>
<keyword evidence="3" id="KW-1185">Reference proteome</keyword>
<organism evidence="2 3">
    <name type="scientific">Xylaria hypoxylon</name>
    <dbReference type="NCBI Taxonomy" id="37992"/>
    <lineage>
        <taxon>Eukaryota</taxon>
        <taxon>Fungi</taxon>
        <taxon>Dikarya</taxon>
        <taxon>Ascomycota</taxon>
        <taxon>Pezizomycotina</taxon>
        <taxon>Sordariomycetes</taxon>
        <taxon>Xylariomycetidae</taxon>
        <taxon>Xylariales</taxon>
        <taxon>Xylariaceae</taxon>
        <taxon>Xylaria</taxon>
    </lineage>
</organism>
<dbReference type="EMBL" id="SKBN01000129">
    <property type="protein sequence ID" value="TGJ82427.1"/>
    <property type="molecule type" value="Genomic_DNA"/>
</dbReference>
<proteinExistence type="predicted"/>
<dbReference type="PANTHER" id="PTHR40635:SF1">
    <property type="match status" value="1"/>
</dbReference>
<accession>A0A4Z0YGC6</accession>
<feature type="region of interest" description="Disordered" evidence="1">
    <location>
        <begin position="156"/>
        <end position="244"/>
    </location>
</feature>
<dbReference type="PANTHER" id="PTHR40635">
    <property type="match status" value="1"/>
</dbReference>
<feature type="compositionally biased region" description="Basic and acidic residues" evidence="1">
    <location>
        <begin position="275"/>
        <end position="285"/>
    </location>
</feature>
<feature type="compositionally biased region" description="Acidic residues" evidence="1">
    <location>
        <begin position="204"/>
        <end position="215"/>
    </location>
</feature>
<sequence length="326" mass="35732">MAPVRRYLRITKYSVIECRIYLDNPGLVHSWLLNPRRPVLPKVIESVRPYVLPKLREERERSRKRSTKKKGIKDVVIQDDFEVSIFLTETSTRHTLVTKHKHFHDTTQTKLKSNSARLISETNDAPIDLDVAAESAPLILREESDDENTAVTLAAIPTIDEAAPSDGTRRPKRARSNTHVDADSDADAAAGHVLGDQNNQVEVISDEDDAGEDDYGLFVQSPTGESPPAKRRRPALATAEGGDDDKKKLAMDISYEGFSIYGRVLCLVVKRRDGGGADRAERDADAPAAAGGSGNNRAKPGSRGQGQAMMENFIISTQIPAGIDVP</sequence>